<dbReference type="PANTHER" id="PTHR33558:SF1">
    <property type="entry name" value="GLUTAREDOXIN-LIKE PROTEIN C5ORF63 HOMOLOG"/>
    <property type="match status" value="1"/>
</dbReference>
<dbReference type="EMBL" id="CAEZTM010000025">
    <property type="protein sequence ID" value="CAB4570628.1"/>
    <property type="molecule type" value="Genomic_DNA"/>
</dbReference>
<dbReference type="AlphaFoldDB" id="A0A6J6EBG5"/>
<gene>
    <name evidence="1" type="ORF">UFOPK1684_00686</name>
</gene>
<reference evidence="1" key="1">
    <citation type="submission" date="2020-05" db="EMBL/GenBank/DDBJ databases">
        <authorList>
            <person name="Chiriac C."/>
            <person name="Salcher M."/>
            <person name="Ghai R."/>
            <person name="Kavagutti S V."/>
        </authorList>
    </citation>
    <scope>NUCLEOTIDE SEQUENCE</scope>
</reference>
<evidence type="ECO:0000313" key="1">
    <source>
        <dbReference type="EMBL" id="CAB4570628.1"/>
    </source>
</evidence>
<dbReference type="Pfam" id="PF05768">
    <property type="entry name" value="Glrx-like"/>
    <property type="match status" value="1"/>
</dbReference>
<dbReference type="InterPro" id="IPR036249">
    <property type="entry name" value="Thioredoxin-like_sf"/>
</dbReference>
<sequence length="92" mass="10300">MQSITVRLIGKPGCHLCDEANLVIEQVVKSFSNVVVEHRNLSEKTEWESEYGDKIPVIHIDDQEFAYWRVDAGALADELLSRGGLPEASESE</sequence>
<dbReference type="InterPro" id="IPR008554">
    <property type="entry name" value="Glutaredoxin-like"/>
</dbReference>
<dbReference type="InterPro" id="IPR052565">
    <property type="entry name" value="Glutaredoxin-like_YDR286C"/>
</dbReference>
<proteinExistence type="predicted"/>
<name>A0A6J6EBG5_9ZZZZ</name>
<dbReference type="SUPFAM" id="SSF52833">
    <property type="entry name" value="Thioredoxin-like"/>
    <property type="match status" value="1"/>
</dbReference>
<dbReference type="PANTHER" id="PTHR33558">
    <property type="entry name" value="GLUTAREDOXIN-LIKE PROTEIN C5ORF63 HOMOLOG"/>
    <property type="match status" value="1"/>
</dbReference>
<organism evidence="1">
    <name type="scientific">freshwater metagenome</name>
    <dbReference type="NCBI Taxonomy" id="449393"/>
    <lineage>
        <taxon>unclassified sequences</taxon>
        <taxon>metagenomes</taxon>
        <taxon>ecological metagenomes</taxon>
    </lineage>
</organism>
<accession>A0A6J6EBG5</accession>
<protein>
    <submittedName>
        <fullName evidence="1">Unannotated protein</fullName>
    </submittedName>
</protein>
<dbReference type="Gene3D" id="3.40.30.10">
    <property type="entry name" value="Glutaredoxin"/>
    <property type="match status" value="1"/>
</dbReference>